<dbReference type="AlphaFoldDB" id="A0A5Q2RH48"/>
<evidence type="ECO:0000313" key="2">
    <source>
        <dbReference type="EMBL" id="QGG96148.1"/>
    </source>
</evidence>
<dbReference type="InterPro" id="IPR003719">
    <property type="entry name" value="Phenazine_PhzF-like"/>
</dbReference>
<dbReference type="NCBIfam" id="TIGR00654">
    <property type="entry name" value="PhzF_family"/>
    <property type="match status" value="1"/>
</dbReference>
<dbReference type="Proteomes" id="UP000334019">
    <property type="component" value="Chromosome"/>
</dbReference>
<sequence>MRTCEPPPVPHHVLLDVFTDRPFTGNPLAVFVDPGDLSTAAMQALARELNLSESVFLRPPADAGGPWATRIFTPAGELPFAGHPTVGAAWALAAGGHLAADPTGTTTVVLREGVGDVPVEVAWDGDRPATCTVSVPVLPVGGPPPADPVQIASAVGLEVEALHPALPLGRWSAGVPFVVVPVRDLDALASARPLDGTHGEIYAVTPIGDPEGAVRWRARMFAPGFGIPEDPATGAAAAAFAGYLAEVADGAGSSPQRRWTIEQGVEMGRPSRIEVVVERDATGSLAAVRIAGTAVAVGEGRLDLPPDT</sequence>
<dbReference type="SUPFAM" id="SSF54506">
    <property type="entry name" value="Diaminopimelate epimerase-like"/>
    <property type="match status" value="1"/>
</dbReference>
<dbReference type="PANTHER" id="PTHR13774">
    <property type="entry name" value="PHENAZINE BIOSYNTHESIS PROTEIN"/>
    <property type="match status" value="1"/>
</dbReference>
<dbReference type="KEGG" id="atq:GH723_14145"/>
<dbReference type="PANTHER" id="PTHR13774:SF32">
    <property type="entry name" value="ANTISENSE-ENHANCING SEQUENCE 1"/>
    <property type="match status" value="1"/>
</dbReference>
<dbReference type="PIRSF" id="PIRSF016184">
    <property type="entry name" value="PhzC_PhzF"/>
    <property type="match status" value="1"/>
</dbReference>
<gene>
    <name evidence="2" type="ORF">GH723_14145</name>
</gene>
<protein>
    <submittedName>
        <fullName evidence="2">PhzF family phenazine biosynthesis isomerase</fullName>
    </submittedName>
</protein>
<reference evidence="2 3" key="1">
    <citation type="submission" date="2019-11" db="EMBL/GenBank/DDBJ databases">
        <authorList>
            <person name="He Y."/>
        </authorList>
    </citation>
    <scope>NUCLEOTIDE SEQUENCE [LARGE SCALE GENOMIC DNA]</scope>
    <source>
        <strain evidence="2 3">SCSIO 58843</strain>
    </source>
</reference>
<feature type="active site" evidence="1">
    <location>
        <position position="53"/>
    </location>
</feature>
<dbReference type="GO" id="GO:0016853">
    <property type="term" value="F:isomerase activity"/>
    <property type="evidence" value="ECO:0007669"/>
    <property type="project" value="UniProtKB-KW"/>
</dbReference>
<dbReference type="EMBL" id="CP045851">
    <property type="protein sequence ID" value="QGG96148.1"/>
    <property type="molecule type" value="Genomic_DNA"/>
</dbReference>
<evidence type="ECO:0000313" key="3">
    <source>
        <dbReference type="Proteomes" id="UP000334019"/>
    </source>
</evidence>
<dbReference type="GO" id="GO:0005737">
    <property type="term" value="C:cytoplasm"/>
    <property type="evidence" value="ECO:0007669"/>
    <property type="project" value="TreeGrafter"/>
</dbReference>
<dbReference type="Pfam" id="PF02567">
    <property type="entry name" value="PhzC-PhzF"/>
    <property type="match status" value="1"/>
</dbReference>
<organism evidence="2 3">
    <name type="scientific">Actinomarinicola tropica</name>
    <dbReference type="NCBI Taxonomy" id="2789776"/>
    <lineage>
        <taxon>Bacteria</taxon>
        <taxon>Bacillati</taxon>
        <taxon>Actinomycetota</taxon>
        <taxon>Acidimicrobiia</taxon>
        <taxon>Acidimicrobiales</taxon>
        <taxon>Iamiaceae</taxon>
        <taxon>Actinomarinicola</taxon>
    </lineage>
</organism>
<accession>A0A5Q2RH48</accession>
<name>A0A5Q2RH48_9ACTN</name>
<dbReference type="Gene3D" id="3.10.310.10">
    <property type="entry name" value="Diaminopimelate Epimerase, Chain A, domain 1"/>
    <property type="match status" value="2"/>
</dbReference>
<evidence type="ECO:0000256" key="1">
    <source>
        <dbReference type="PIRSR" id="PIRSR016184-1"/>
    </source>
</evidence>
<keyword evidence="2" id="KW-0413">Isomerase</keyword>
<proteinExistence type="predicted"/>
<keyword evidence="3" id="KW-1185">Reference proteome</keyword>